<name>A0A4U0YN66_9GAMM</name>
<evidence type="ECO:0000313" key="2">
    <source>
        <dbReference type="EMBL" id="TKA91636.1"/>
    </source>
</evidence>
<proteinExistence type="predicted"/>
<protein>
    <submittedName>
        <fullName evidence="2">Uncharacterized protein</fullName>
    </submittedName>
</protein>
<feature type="coiled-coil region" evidence="1">
    <location>
        <begin position="89"/>
        <end position="148"/>
    </location>
</feature>
<keyword evidence="1" id="KW-0175">Coiled coil</keyword>
<dbReference type="AlphaFoldDB" id="A0A4U0YN66"/>
<dbReference type="Proteomes" id="UP000305198">
    <property type="component" value="Unassembled WGS sequence"/>
</dbReference>
<organism evidence="2 3">
    <name type="scientific">Halopseudomonas bauzanensis</name>
    <dbReference type="NCBI Taxonomy" id="653930"/>
    <lineage>
        <taxon>Bacteria</taxon>
        <taxon>Pseudomonadati</taxon>
        <taxon>Pseudomonadota</taxon>
        <taxon>Gammaproteobacteria</taxon>
        <taxon>Pseudomonadales</taxon>
        <taxon>Pseudomonadaceae</taxon>
        <taxon>Halopseudomonas</taxon>
    </lineage>
</organism>
<comment type="caution">
    <text evidence="2">The sequence shown here is derived from an EMBL/GenBank/DDBJ whole genome shotgun (WGS) entry which is preliminary data.</text>
</comment>
<accession>A0A4U0YN66</accession>
<dbReference type="RefSeq" id="WP_136869547.1">
    <property type="nucleotide sequence ID" value="NZ_SWAV01000003.1"/>
</dbReference>
<gene>
    <name evidence="2" type="ORF">FA869_11165</name>
</gene>
<sequence length="156" mass="18159">MKKSQRGSHHGLLKDREDTKLKNTEELWRQVNKLRKEKPNTSWSYKEVWVGAGLKSNVALDSPWNAHVKEAIREHNNKVREQSDWGPTAQSERKTLRTANKDLRQEIEELKSKLNAVLSQVAVWEAEAAYHKRENQRLQKQLDRLNSLRGGVLSKI</sequence>
<evidence type="ECO:0000313" key="3">
    <source>
        <dbReference type="Proteomes" id="UP000305198"/>
    </source>
</evidence>
<reference evidence="2 3" key="1">
    <citation type="submission" date="2019-04" db="EMBL/GenBank/DDBJ databases">
        <title>Crypto-aerobic microbial life in anoxic (sulfidic) marine sediments.</title>
        <authorList>
            <person name="Bhattacharya S."/>
            <person name="Roy C."/>
            <person name="Mondal N."/>
            <person name="Sarkar J."/>
            <person name="Mandal S."/>
            <person name="Rameez M.J."/>
            <person name="Ghosh W."/>
        </authorList>
    </citation>
    <scope>NUCLEOTIDE SEQUENCE [LARGE SCALE GENOMIC DNA]</scope>
    <source>
        <strain evidence="2 3">SBBB</strain>
    </source>
</reference>
<dbReference type="EMBL" id="SWAV01000003">
    <property type="protein sequence ID" value="TKA91636.1"/>
    <property type="molecule type" value="Genomic_DNA"/>
</dbReference>
<evidence type="ECO:0000256" key="1">
    <source>
        <dbReference type="SAM" id="Coils"/>
    </source>
</evidence>